<gene>
    <name evidence="8" type="ORF">SAMN06265338_11085</name>
</gene>
<keyword evidence="5 7" id="KW-1133">Transmembrane helix</keyword>
<dbReference type="NCBIfam" id="TIGR02454">
    <property type="entry name" value="ECF_T_CbiQ"/>
    <property type="match status" value="1"/>
</dbReference>
<comment type="similarity">
    <text evidence="2">Belongs to the CbiQ family.</text>
</comment>
<dbReference type="InterPro" id="IPR052770">
    <property type="entry name" value="Cobalt_transport_CbiQ"/>
</dbReference>
<dbReference type="PANTHER" id="PTHR43723">
    <property type="entry name" value="COBALT TRANSPORT PROTEIN CBIQ"/>
    <property type="match status" value="1"/>
</dbReference>
<dbReference type="InterPro" id="IPR003339">
    <property type="entry name" value="ABC/ECF_trnsptr_transmembrane"/>
</dbReference>
<dbReference type="GO" id="GO:0006824">
    <property type="term" value="P:cobalt ion transport"/>
    <property type="evidence" value="ECO:0007669"/>
    <property type="project" value="InterPro"/>
</dbReference>
<keyword evidence="6 7" id="KW-0472">Membrane</keyword>
<dbReference type="OrthoDB" id="7688456at2"/>
<evidence type="ECO:0000256" key="6">
    <source>
        <dbReference type="ARBA" id="ARBA00023136"/>
    </source>
</evidence>
<feature type="transmembrane region" description="Helical" evidence="7">
    <location>
        <begin position="38"/>
        <end position="55"/>
    </location>
</feature>
<keyword evidence="3" id="KW-1003">Cell membrane</keyword>
<dbReference type="InterPro" id="IPR012809">
    <property type="entry name" value="ECF_CbiQ"/>
</dbReference>
<dbReference type="EMBL" id="FYDG01000010">
    <property type="protein sequence ID" value="SNB78830.1"/>
    <property type="molecule type" value="Genomic_DNA"/>
</dbReference>
<protein>
    <submittedName>
        <fullName evidence="8">Cobalt/nickel transport system permease protein</fullName>
    </submittedName>
</protein>
<dbReference type="GO" id="GO:0043190">
    <property type="term" value="C:ATP-binding cassette (ABC) transporter complex"/>
    <property type="evidence" value="ECO:0007669"/>
    <property type="project" value="InterPro"/>
</dbReference>
<feature type="transmembrane region" description="Helical" evidence="7">
    <location>
        <begin position="97"/>
        <end position="121"/>
    </location>
</feature>
<reference evidence="9" key="1">
    <citation type="submission" date="2017-06" db="EMBL/GenBank/DDBJ databases">
        <authorList>
            <person name="Varghese N."/>
            <person name="Submissions S."/>
        </authorList>
    </citation>
    <scope>NUCLEOTIDE SEQUENCE [LARGE SCALE GENOMIC DNA]</scope>
    <source>
        <strain evidence="9">DSM 137</strain>
    </source>
</reference>
<organism evidence="8 9">
    <name type="scientific">Rhodoblastus acidophilus</name>
    <name type="common">Rhodopseudomonas acidophila</name>
    <dbReference type="NCBI Taxonomy" id="1074"/>
    <lineage>
        <taxon>Bacteria</taxon>
        <taxon>Pseudomonadati</taxon>
        <taxon>Pseudomonadota</taxon>
        <taxon>Alphaproteobacteria</taxon>
        <taxon>Hyphomicrobiales</taxon>
        <taxon>Rhodoblastaceae</taxon>
        <taxon>Rhodoblastus</taxon>
    </lineage>
</organism>
<evidence type="ECO:0000256" key="3">
    <source>
        <dbReference type="ARBA" id="ARBA00022475"/>
    </source>
</evidence>
<dbReference type="AlphaFoldDB" id="A0A212S1I5"/>
<dbReference type="RefSeq" id="WP_088521731.1">
    <property type="nucleotide sequence ID" value="NZ_FYDG01000010.1"/>
</dbReference>
<dbReference type="Pfam" id="PF02361">
    <property type="entry name" value="CbiQ"/>
    <property type="match status" value="1"/>
</dbReference>
<proteinExistence type="inferred from homology"/>
<feature type="transmembrane region" description="Helical" evidence="7">
    <location>
        <begin position="221"/>
        <end position="241"/>
    </location>
</feature>
<evidence type="ECO:0000313" key="8">
    <source>
        <dbReference type="EMBL" id="SNB78830.1"/>
    </source>
</evidence>
<keyword evidence="9" id="KW-1185">Reference proteome</keyword>
<evidence type="ECO:0000256" key="4">
    <source>
        <dbReference type="ARBA" id="ARBA00022692"/>
    </source>
</evidence>
<feature type="transmembrane region" description="Helical" evidence="7">
    <location>
        <begin position="142"/>
        <end position="160"/>
    </location>
</feature>
<dbReference type="CDD" id="cd16914">
    <property type="entry name" value="EcfT"/>
    <property type="match status" value="1"/>
</dbReference>
<feature type="transmembrane region" description="Helical" evidence="7">
    <location>
        <begin position="62"/>
        <end position="85"/>
    </location>
</feature>
<dbReference type="Proteomes" id="UP000198418">
    <property type="component" value="Unassembled WGS sequence"/>
</dbReference>
<evidence type="ECO:0000313" key="9">
    <source>
        <dbReference type="Proteomes" id="UP000198418"/>
    </source>
</evidence>
<dbReference type="PANTHER" id="PTHR43723:SF1">
    <property type="entry name" value="COBALT TRANSPORT PROTEIN CBIQ"/>
    <property type="match status" value="1"/>
</dbReference>
<name>A0A212S1I5_RHOAC</name>
<comment type="subcellular location">
    <subcellularLocation>
        <location evidence="1">Cell membrane</location>
        <topology evidence="1">Multi-pass membrane protein</topology>
    </subcellularLocation>
</comment>
<accession>A0A212S1I5</accession>
<sequence length="242" mass="25007">MSPIDREAHLNRWRGKPLAEKLTLTLGMLLLTMVLKPWPGAALVAVVMTAAALFGARVSPKLWLACAAAPLGFLAVGAVSVAFRVDLHGVGLAPGGLAAAGALAARSGAGVACLLFLALTTPASDMLAGARKIGVPTEITELALLMYRFLFILADAALAMDAAQAARLGHATKARRLRSLGLLAANLLPRALDRARRLELGLAARGWHGDMRVLSDRLGPTARGMALVASVLGATALFGVLA</sequence>
<evidence type="ECO:0000256" key="5">
    <source>
        <dbReference type="ARBA" id="ARBA00022989"/>
    </source>
</evidence>
<evidence type="ECO:0000256" key="2">
    <source>
        <dbReference type="ARBA" id="ARBA00008564"/>
    </source>
</evidence>
<evidence type="ECO:0000256" key="1">
    <source>
        <dbReference type="ARBA" id="ARBA00004651"/>
    </source>
</evidence>
<keyword evidence="4 7" id="KW-0812">Transmembrane</keyword>
<evidence type="ECO:0000256" key="7">
    <source>
        <dbReference type="SAM" id="Phobius"/>
    </source>
</evidence>